<sequence>MNTMLDKNMETTRVIVLLCIVLALLALIVLNAISPMLLDFYTILLWLVLGLGLLFMGLRGLRQTSRGREYQPWYREPDVLLSAGAFFAVALSFALHYFSHQNILTDVLLLIVFGIPTLTLFMYALYKGSAPMQPQRRHSRSTPW</sequence>
<keyword evidence="3" id="KW-1185">Reference proteome</keyword>
<dbReference type="EMBL" id="BNJK01000001">
    <property type="protein sequence ID" value="GHO97028.1"/>
    <property type="molecule type" value="Genomic_DNA"/>
</dbReference>
<comment type="caution">
    <text evidence="2">The sequence shown here is derived from an EMBL/GenBank/DDBJ whole genome shotgun (WGS) entry which is preliminary data.</text>
</comment>
<dbReference type="Proteomes" id="UP000597444">
    <property type="component" value="Unassembled WGS sequence"/>
</dbReference>
<accession>A0A8J3N601</accession>
<gene>
    <name evidence="2" type="ORF">KSF_070760</name>
</gene>
<keyword evidence="1" id="KW-1133">Transmembrane helix</keyword>
<feature type="transmembrane region" description="Helical" evidence="1">
    <location>
        <begin position="12"/>
        <end position="34"/>
    </location>
</feature>
<proteinExistence type="predicted"/>
<evidence type="ECO:0000256" key="1">
    <source>
        <dbReference type="SAM" id="Phobius"/>
    </source>
</evidence>
<evidence type="ECO:0000313" key="3">
    <source>
        <dbReference type="Proteomes" id="UP000597444"/>
    </source>
</evidence>
<keyword evidence="1" id="KW-0812">Transmembrane</keyword>
<name>A0A8J3N601_9CHLR</name>
<feature type="transmembrane region" description="Helical" evidence="1">
    <location>
        <begin position="104"/>
        <end position="126"/>
    </location>
</feature>
<evidence type="ECO:0008006" key="4">
    <source>
        <dbReference type="Google" id="ProtNLM"/>
    </source>
</evidence>
<feature type="transmembrane region" description="Helical" evidence="1">
    <location>
        <begin position="40"/>
        <end position="58"/>
    </location>
</feature>
<feature type="transmembrane region" description="Helical" evidence="1">
    <location>
        <begin position="79"/>
        <end position="98"/>
    </location>
</feature>
<evidence type="ECO:0000313" key="2">
    <source>
        <dbReference type="EMBL" id="GHO97028.1"/>
    </source>
</evidence>
<reference evidence="2" key="1">
    <citation type="submission" date="2020-10" db="EMBL/GenBank/DDBJ databases">
        <title>Taxonomic study of unclassified bacteria belonging to the class Ktedonobacteria.</title>
        <authorList>
            <person name="Yabe S."/>
            <person name="Wang C.M."/>
            <person name="Zheng Y."/>
            <person name="Sakai Y."/>
            <person name="Cavaletti L."/>
            <person name="Monciardini P."/>
            <person name="Donadio S."/>
        </authorList>
    </citation>
    <scope>NUCLEOTIDE SEQUENCE</scope>
    <source>
        <strain evidence="2">ID150040</strain>
    </source>
</reference>
<dbReference type="RefSeq" id="WP_220207616.1">
    <property type="nucleotide sequence ID" value="NZ_BNJK01000001.1"/>
</dbReference>
<organism evidence="2 3">
    <name type="scientific">Reticulibacter mediterranei</name>
    <dbReference type="NCBI Taxonomy" id="2778369"/>
    <lineage>
        <taxon>Bacteria</taxon>
        <taxon>Bacillati</taxon>
        <taxon>Chloroflexota</taxon>
        <taxon>Ktedonobacteria</taxon>
        <taxon>Ktedonobacterales</taxon>
        <taxon>Reticulibacteraceae</taxon>
        <taxon>Reticulibacter</taxon>
    </lineage>
</organism>
<keyword evidence="1" id="KW-0472">Membrane</keyword>
<protein>
    <recommendedName>
        <fullName evidence="4">Transmembrane protein</fullName>
    </recommendedName>
</protein>
<dbReference type="AlphaFoldDB" id="A0A8J3N601"/>